<keyword evidence="6 7" id="KW-0456">Lyase</keyword>
<proteinExistence type="inferred from homology"/>
<feature type="binding site" evidence="7">
    <location>
        <position position="87"/>
    </location>
    <ligand>
        <name>substrate</name>
    </ligand>
</feature>
<organism evidence="10 11">
    <name type="scientific">Candidatus Vidania fulgoroideorum</name>
    <dbReference type="NCBI Taxonomy" id="881286"/>
    <lineage>
        <taxon>Bacteria</taxon>
        <taxon>Pseudomonadati</taxon>
        <taxon>Pseudomonadota</taxon>
        <taxon>Betaproteobacteria</taxon>
        <taxon>Candidatus Vidania</taxon>
    </lineage>
</organism>
<dbReference type="CDD" id="cd00466">
    <property type="entry name" value="DHQase_II"/>
    <property type="match status" value="1"/>
</dbReference>
<dbReference type="InterPro" id="IPR036441">
    <property type="entry name" value="DHquinase_II_sf"/>
</dbReference>
<comment type="subunit">
    <text evidence="4 7">Homododecamer.</text>
</comment>
<feature type="site" description="Transition state stabilizer" evidence="7 9">
    <location>
        <position position="34"/>
    </location>
</feature>
<dbReference type="Proteomes" id="UP000663602">
    <property type="component" value="Chromosome"/>
</dbReference>
<dbReference type="PANTHER" id="PTHR21272">
    <property type="entry name" value="CATABOLIC 3-DEHYDROQUINASE"/>
    <property type="match status" value="1"/>
</dbReference>
<name>A0A975AEH2_9PROT</name>
<dbReference type="GO" id="GO:0009423">
    <property type="term" value="P:chorismate biosynthetic process"/>
    <property type="evidence" value="ECO:0007669"/>
    <property type="project" value="UniProtKB-UniRule"/>
</dbReference>
<keyword evidence="7" id="KW-0028">Amino-acid biosynthesis</keyword>
<keyword evidence="7" id="KW-0057">Aromatic amino acid biosynthesis</keyword>
<evidence type="ECO:0000313" key="11">
    <source>
        <dbReference type="Proteomes" id="UP000663602"/>
    </source>
</evidence>
<comment type="pathway">
    <text evidence="2 7">Metabolic intermediate biosynthesis; chorismate biosynthesis; chorismate from D-erythrose 4-phosphate and phosphoenolpyruvate: step 3/7.</text>
</comment>
<dbReference type="GO" id="GO:0003855">
    <property type="term" value="F:3-dehydroquinate dehydratase activity"/>
    <property type="evidence" value="ECO:0007669"/>
    <property type="project" value="UniProtKB-UniRule"/>
</dbReference>
<dbReference type="AlphaFoldDB" id="A0A975AEH2"/>
<feature type="active site" description="Proton acceptor" evidence="7 8">
    <location>
        <position position="39"/>
    </location>
</feature>
<reference evidence="10" key="1">
    <citation type="submission" date="2021-02" db="EMBL/GenBank/DDBJ databases">
        <authorList>
            <person name="Franco D."/>
        </authorList>
    </citation>
    <scope>NUCLEOTIDE SEQUENCE</scope>
    <source>
        <strain evidence="10">DICMUL</strain>
    </source>
</reference>
<dbReference type="EMBL" id="CP071410">
    <property type="protein sequence ID" value="QSW37808.1"/>
    <property type="molecule type" value="Genomic_DNA"/>
</dbReference>
<evidence type="ECO:0000256" key="3">
    <source>
        <dbReference type="ARBA" id="ARBA00011037"/>
    </source>
</evidence>
<evidence type="ECO:0000256" key="5">
    <source>
        <dbReference type="ARBA" id="ARBA00012060"/>
    </source>
</evidence>
<protein>
    <recommendedName>
        <fullName evidence="5 7">3-dehydroquinate dehydratase</fullName>
        <shortName evidence="7">3-dehydroquinase</shortName>
        <ecNumber evidence="5 7">4.2.1.10</ecNumber>
    </recommendedName>
    <alternativeName>
        <fullName evidence="7">Type II DHQase</fullName>
    </alternativeName>
</protein>
<comment type="catalytic activity">
    <reaction evidence="1 7">
        <text>3-dehydroquinate = 3-dehydroshikimate + H2O</text>
        <dbReference type="Rhea" id="RHEA:21096"/>
        <dbReference type="ChEBI" id="CHEBI:15377"/>
        <dbReference type="ChEBI" id="CHEBI:16630"/>
        <dbReference type="ChEBI" id="CHEBI:32364"/>
        <dbReference type="EC" id="4.2.1.10"/>
    </reaction>
</comment>
<dbReference type="Gene3D" id="3.40.50.9100">
    <property type="entry name" value="Dehydroquinase, class II"/>
    <property type="match status" value="1"/>
</dbReference>
<sequence length="154" mass="17752">MGVKDNLTFTPIKNKKMTTITIINGPNMNLLGKRQKNIYGTKSLKTIIHNLYHEFKNKAIIKHFQSNSEEQLIKKIHTTQSKYIILNMAGFSYNNIAILDALLAKNTKFLEVHMSNIFNRNKFRRKSIFSKYAMGVLIGLGDKVYKTAVYYLTS</sequence>
<evidence type="ECO:0000256" key="2">
    <source>
        <dbReference type="ARBA" id="ARBA00004902"/>
    </source>
</evidence>
<dbReference type="GO" id="GO:0008652">
    <property type="term" value="P:amino acid biosynthetic process"/>
    <property type="evidence" value="ECO:0007669"/>
    <property type="project" value="UniProtKB-KW"/>
</dbReference>
<dbReference type="SUPFAM" id="SSF52304">
    <property type="entry name" value="Type II 3-dehydroquinate dehydratase"/>
    <property type="match status" value="1"/>
</dbReference>
<evidence type="ECO:0000256" key="4">
    <source>
        <dbReference type="ARBA" id="ARBA00011193"/>
    </source>
</evidence>
<reference evidence="10" key="2">
    <citation type="submission" date="2021-03" db="EMBL/GenBank/DDBJ databases">
        <title>Alternative transmission patterns in independently acquired nutritional co-symbionts of Dictyopharidae planthoppers.</title>
        <authorList>
            <person name="Michalik A."/>
            <person name="Lukasik P."/>
        </authorList>
    </citation>
    <scope>NUCLEOTIDE SEQUENCE</scope>
    <source>
        <strain evidence="10">DICMUL</strain>
    </source>
</reference>
<feature type="active site" description="Proton donor" evidence="7 8">
    <location>
        <position position="113"/>
    </location>
</feature>
<dbReference type="Pfam" id="PF01220">
    <property type="entry name" value="DHquinase_II"/>
    <property type="match status" value="1"/>
</dbReference>
<evidence type="ECO:0000313" key="10">
    <source>
        <dbReference type="EMBL" id="QSW37808.1"/>
    </source>
</evidence>
<comment type="similarity">
    <text evidence="3 7">Belongs to the type-II 3-dehydroquinase family.</text>
</comment>
<feature type="binding site" evidence="7">
    <location>
        <begin position="114"/>
        <end position="115"/>
    </location>
    <ligand>
        <name>substrate</name>
    </ligand>
</feature>
<dbReference type="GO" id="GO:0009073">
    <property type="term" value="P:aromatic amino acid family biosynthetic process"/>
    <property type="evidence" value="ECO:0007669"/>
    <property type="project" value="UniProtKB-KW"/>
</dbReference>
<evidence type="ECO:0000256" key="8">
    <source>
        <dbReference type="PIRSR" id="PIRSR001399-1"/>
    </source>
</evidence>
<dbReference type="PIRSF" id="PIRSF001399">
    <property type="entry name" value="DHquinase_II"/>
    <property type="match status" value="1"/>
</dbReference>
<dbReference type="EC" id="4.2.1.10" evidence="5 7"/>
<comment type="function">
    <text evidence="7">Catalyzes a trans-dehydration via an enolate intermediate.</text>
</comment>
<dbReference type="InterPro" id="IPR001874">
    <property type="entry name" value="DHquinase_II"/>
</dbReference>
<dbReference type="PANTHER" id="PTHR21272:SF3">
    <property type="entry name" value="CATABOLIC 3-DEHYDROQUINASE"/>
    <property type="match status" value="1"/>
</dbReference>
<accession>A0A975AEH2</accession>
<dbReference type="GO" id="GO:0019631">
    <property type="term" value="P:quinate catabolic process"/>
    <property type="evidence" value="ECO:0007669"/>
    <property type="project" value="TreeGrafter"/>
</dbReference>
<evidence type="ECO:0000256" key="6">
    <source>
        <dbReference type="ARBA" id="ARBA00023239"/>
    </source>
</evidence>
<evidence type="ECO:0000256" key="7">
    <source>
        <dbReference type="HAMAP-Rule" id="MF_00169"/>
    </source>
</evidence>
<dbReference type="NCBIfam" id="NF003807">
    <property type="entry name" value="PRK05395.1-4"/>
    <property type="match status" value="1"/>
</dbReference>
<feature type="binding site" evidence="7">
    <location>
        <position position="100"/>
    </location>
    <ligand>
        <name>substrate</name>
    </ligand>
</feature>
<feature type="binding site" evidence="7">
    <location>
        <position position="124"/>
    </location>
    <ligand>
        <name>substrate</name>
    </ligand>
</feature>
<dbReference type="HAMAP" id="MF_00169">
    <property type="entry name" value="AroQ"/>
    <property type="match status" value="1"/>
</dbReference>
<evidence type="ECO:0000256" key="9">
    <source>
        <dbReference type="PIRSR" id="PIRSR001399-3"/>
    </source>
</evidence>
<gene>
    <name evidence="7" type="primary">aroQ</name>
    <name evidence="10" type="ORF">JSR02_00650</name>
</gene>
<evidence type="ECO:0000256" key="1">
    <source>
        <dbReference type="ARBA" id="ARBA00001864"/>
    </source>
</evidence>
<comment type="caution">
    <text evidence="7">Lacks conserved residue(s) required for the propagation of feature annotation.</text>
</comment>